<evidence type="ECO:0000256" key="1">
    <source>
        <dbReference type="ARBA" id="ARBA00022849"/>
    </source>
</evidence>
<feature type="domain" description="Phosphotyrosine protein phosphatase I" evidence="3">
    <location>
        <begin position="6"/>
        <end position="144"/>
    </location>
</feature>
<dbReference type="Gene3D" id="3.40.50.2300">
    <property type="match status" value="1"/>
</dbReference>
<evidence type="ECO:0000259" key="3">
    <source>
        <dbReference type="SMART" id="SM00226"/>
    </source>
</evidence>
<dbReference type="RefSeq" id="WP_093028231.1">
    <property type="nucleotide sequence ID" value="NZ_FNNZ01000002.1"/>
</dbReference>
<dbReference type="Pfam" id="PF01451">
    <property type="entry name" value="LMWPc"/>
    <property type="match status" value="1"/>
</dbReference>
<name>A0A1H2RX45_THIRO</name>
<reference evidence="5" key="1">
    <citation type="submission" date="2016-10" db="EMBL/GenBank/DDBJ databases">
        <authorList>
            <person name="Varghese N."/>
            <person name="Submissions S."/>
        </authorList>
    </citation>
    <scope>NUCLEOTIDE SEQUENCE [LARGE SCALE GENOMIC DNA]</scope>
    <source>
        <strain evidence="5">DSM 217</strain>
    </source>
</reference>
<feature type="region of interest" description="Disordered" evidence="2">
    <location>
        <begin position="163"/>
        <end position="182"/>
    </location>
</feature>
<evidence type="ECO:0000256" key="2">
    <source>
        <dbReference type="SAM" id="MobiDB-lite"/>
    </source>
</evidence>
<dbReference type="PANTHER" id="PTHR43428">
    <property type="entry name" value="ARSENATE REDUCTASE"/>
    <property type="match status" value="1"/>
</dbReference>
<proteinExistence type="predicted"/>
<dbReference type="OrthoDB" id="9793058at2"/>
<organism evidence="4 5">
    <name type="scientific">Thiocapsa roseopersicina</name>
    <dbReference type="NCBI Taxonomy" id="1058"/>
    <lineage>
        <taxon>Bacteria</taxon>
        <taxon>Pseudomonadati</taxon>
        <taxon>Pseudomonadota</taxon>
        <taxon>Gammaproteobacteria</taxon>
        <taxon>Chromatiales</taxon>
        <taxon>Chromatiaceae</taxon>
        <taxon>Thiocapsa</taxon>
    </lineage>
</organism>
<dbReference type="STRING" id="1058.SAMN05421783_102203"/>
<evidence type="ECO:0000313" key="5">
    <source>
        <dbReference type="Proteomes" id="UP000198816"/>
    </source>
</evidence>
<dbReference type="GO" id="GO:0046685">
    <property type="term" value="P:response to arsenic-containing substance"/>
    <property type="evidence" value="ECO:0007669"/>
    <property type="project" value="UniProtKB-KW"/>
</dbReference>
<dbReference type="SMART" id="SM00226">
    <property type="entry name" value="LMWPc"/>
    <property type="match status" value="1"/>
</dbReference>
<dbReference type="InterPro" id="IPR036196">
    <property type="entry name" value="Ptyr_pPase_sf"/>
</dbReference>
<dbReference type="SUPFAM" id="SSF52788">
    <property type="entry name" value="Phosphotyrosine protein phosphatases I"/>
    <property type="match status" value="1"/>
</dbReference>
<accession>A0A1H2RX45</accession>
<keyword evidence="5" id="KW-1185">Reference proteome</keyword>
<gene>
    <name evidence="4" type="ORF">SAMN05421783_102203</name>
</gene>
<evidence type="ECO:0000313" key="4">
    <source>
        <dbReference type="EMBL" id="SDW23865.1"/>
    </source>
</evidence>
<keyword evidence="1" id="KW-0059">Arsenical resistance</keyword>
<dbReference type="PANTHER" id="PTHR43428:SF1">
    <property type="entry name" value="ARSENATE REDUCTASE"/>
    <property type="match status" value="1"/>
</dbReference>
<dbReference type="CDD" id="cd16345">
    <property type="entry name" value="LMWP_ArsC"/>
    <property type="match status" value="1"/>
</dbReference>
<dbReference type="Proteomes" id="UP000198816">
    <property type="component" value="Unassembled WGS sequence"/>
</dbReference>
<protein>
    <submittedName>
        <fullName evidence="4">Arsenate reductase</fullName>
    </submittedName>
</protein>
<dbReference type="InterPro" id="IPR023485">
    <property type="entry name" value="Ptyr_pPase"/>
</dbReference>
<dbReference type="AlphaFoldDB" id="A0A1H2RX45"/>
<dbReference type="EMBL" id="FNNZ01000002">
    <property type="protein sequence ID" value="SDW23865.1"/>
    <property type="molecule type" value="Genomic_DNA"/>
</dbReference>
<sequence length="182" mass="20114">MVERPYNVLFLCTGNSARSIFGECIVNRFGRGQFNGFSAGSHPKGEVHPLALEVLGRNNYLTEGLRSKDWAEFAEPGAPVMDFVFTVCDRAAAEVCPVWPGQPMTAHWGVPDPAEVEGNEVARMMAFRHAFAALQNRIQIFLSLPLASLDRLKLQRELDSIGRTPLPTSEPIETLLSESEGR</sequence>